<accession>A0A0A9EC41</accession>
<proteinExistence type="predicted"/>
<organism evidence="1">
    <name type="scientific">Arundo donax</name>
    <name type="common">Giant reed</name>
    <name type="synonym">Donax arundinaceus</name>
    <dbReference type="NCBI Taxonomy" id="35708"/>
    <lineage>
        <taxon>Eukaryota</taxon>
        <taxon>Viridiplantae</taxon>
        <taxon>Streptophyta</taxon>
        <taxon>Embryophyta</taxon>
        <taxon>Tracheophyta</taxon>
        <taxon>Spermatophyta</taxon>
        <taxon>Magnoliopsida</taxon>
        <taxon>Liliopsida</taxon>
        <taxon>Poales</taxon>
        <taxon>Poaceae</taxon>
        <taxon>PACMAD clade</taxon>
        <taxon>Arundinoideae</taxon>
        <taxon>Arundineae</taxon>
        <taxon>Arundo</taxon>
    </lineage>
</organism>
<reference evidence="1" key="2">
    <citation type="journal article" date="2015" name="Data Brief">
        <title>Shoot transcriptome of the giant reed, Arundo donax.</title>
        <authorList>
            <person name="Barrero R.A."/>
            <person name="Guerrero F.D."/>
            <person name="Moolhuijzen P."/>
            <person name="Goolsby J.A."/>
            <person name="Tidwell J."/>
            <person name="Bellgard S.E."/>
            <person name="Bellgard M.I."/>
        </authorList>
    </citation>
    <scope>NUCLEOTIDE SEQUENCE</scope>
    <source>
        <tissue evidence="1">Shoot tissue taken approximately 20 cm above the soil surface</tissue>
    </source>
</reference>
<reference evidence="1" key="1">
    <citation type="submission" date="2014-09" db="EMBL/GenBank/DDBJ databases">
        <authorList>
            <person name="Magalhaes I.L.F."/>
            <person name="Oliveira U."/>
            <person name="Santos F.R."/>
            <person name="Vidigal T.H.D.A."/>
            <person name="Brescovit A.D."/>
            <person name="Santos A.J."/>
        </authorList>
    </citation>
    <scope>NUCLEOTIDE SEQUENCE</scope>
    <source>
        <tissue evidence="1">Shoot tissue taken approximately 20 cm above the soil surface</tissue>
    </source>
</reference>
<dbReference type="AlphaFoldDB" id="A0A0A9EC41"/>
<evidence type="ECO:0000313" key="1">
    <source>
        <dbReference type="EMBL" id="JAD98314.1"/>
    </source>
</evidence>
<dbReference type="EMBL" id="GBRH01199581">
    <property type="protein sequence ID" value="JAD98314.1"/>
    <property type="molecule type" value="Transcribed_RNA"/>
</dbReference>
<name>A0A0A9EC41_ARUDO</name>
<sequence>MLRLWFTSYLICCVRDLDLDCDFTRFAIFKPNNQARMPFPFCA</sequence>
<protein>
    <submittedName>
        <fullName evidence="1">Uncharacterized protein</fullName>
    </submittedName>
</protein>